<dbReference type="Pfam" id="PF01370">
    <property type="entry name" value="Epimerase"/>
    <property type="match status" value="1"/>
</dbReference>
<dbReference type="InterPro" id="IPR001509">
    <property type="entry name" value="Epimerase_deHydtase"/>
</dbReference>
<reference evidence="2 3" key="1">
    <citation type="submission" date="2021-05" db="EMBL/GenBank/DDBJ databases">
        <title>Direct Submission.</title>
        <authorList>
            <person name="Li K."/>
            <person name="Gao J."/>
        </authorList>
    </citation>
    <scope>NUCLEOTIDE SEQUENCE [LARGE SCALE GENOMIC DNA]</scope>
    <source>
        <strain evidence="2 3">Mg02</strain>
    </source>
</reference>
<sequence>MRLLVLGGTEFVGRAVVEDALERGWDVTVLHRGTRPAPEGATVLHGDRLAPDGLAALEKGEWDAVVDTWSAAPRVVLEAARLLADRAGHYTYISSCSVYTYPSAAGSDESWPTVDADPGADGTEYAADKRGGELAVEAAFVDRSLFVRAGLILGPYENIGRLPWWLNRIARGGPFPAPGPADLPIQYVDARDLAAWTLDATEAGLSGPFNLVSPPGHATVGELIDACVAATGSGAEPVWLTPEQVAAAEVEPWSQLPVWLPPGELHDSLHGNDVSKAVAAGLRCRPVAETAADTWEWLVSIGGTAPQRPDRPAVGLPAGAEERLLAGRA</sequence>
<proteinExistence type="predicted"/>
<dbReference type="InterPro" id="IPR050177">
    <property type="entry name" value="Lipid_A_modif_metabolic_enz"/>
</dbReference>
<dbReference type="RefSeq" id="WP_220564375.1">
    <property type="nucleotide sequence ID" value="NZ_CP074133.1"/>
</dbReference>
<dbReference type="PANTHER" id="PTHR43245:SF13">
    <property type="entry name" value="UDP-D-APIOSE_UDP-D-XYLOSE SYNTHASE 2"/>
    <property type="match status" value="1"/>
</dbReference>
<name>A0ABX8BLP4_9ACTN</name>
<evidence type="ECO:0000313" key="2">
    <source>
        <dbReference type="EMBL" id="QUX23150.1"/>
    </source>
</evidence>
<dbReference type="InterPro" id="IPR036291">
    <property type="entry name" value="NAD(P)-bd_dom_sf"/>
</dbReference>
<evidence type="ECO:0000313" key="3">
    <source>
        <dbReference type="Proteomes" id="UP000676079"/>
    </source>
</evidence>
<dbReference type="Gene3D" id="3.40.50.720">
    <property type="entry name" value="NAD(P)-binding Rossmann-like Domain"/>
    <property type="match status" value="1"/>
</dbReference>
<dbReference type="Proteomes" id="UP000676079">
    <property type="component" value="Chromosome"/>
</dbReference>
<feature type="domain" description="NAD-dependent epimerase/dehydratase" evidence="1">
    <location>
        <begin position="4"/>
        <end position="203"/>
    </location>
</feature>
<dbReference type="SUPFAM" id="SSF51735">
    <property type="entry name" value="NAD(P)-binding Rossmann-fold domains"/>
    <property type="match status" value="1"/>
</dbReference>
<protein>
    <submittedName>
        <fullName evidence="2">NAD-dependent epimerase/dehydratase family protein</fullName>
    </submittedName>
</protein>
<organism evidence="2 3">
    <name type="scientific">Nocardiopsis changdeensis</name>
    <dbReference type="NCBI Taxonomy" id="2831969"/>
    <lineage>
        <taxon>Bacteria</taxon>
        <taxon>Bacillati</taxon>
        <taxon>Actinomycetota</taxon>
        <taxon>Actinomycetes</taxon>
        <taxon>Streptosporangiales</taxon>
        <taxon>Nocardiopsidaceae</taxon>
        <taxon>Nocardiopsis</taxon>
    </lineage>
</organism>
<evidence type="ECO:0000259" key="1">
    <source>
        <dbReference type="Pfam" id="PF01370"/>
    </source>
</evidence>
<keyword evidence="3" id="KW-1185">Reference proteome</keyword>
<dbReference type="PANTHER" id="PTHR43245">
    <property type="entry name" value="BIFUNCTIONAL POLYMYXIN RESISTANCE PROTEIN ARNA"/>
    <property type="match status" value="1"/>
</dbReference>
<accession>A0ABX8BLP4</accession>
<gene>
    <name evidence="2" type="ORF">KGD84_01735</name>
</gene>
<dbReference type="EMBL" id="CP074133">
    <property type="protein sequence ID" value="QUX23150.1"/>
    <property type="molecule type" value="Genomic_DNA"/>
</dbReference>